<gene>
    <name evidence="2" type="ORF">GGQ57_001403</name>
</gene>
<comment type="caution">
    <text evidence="2">The sequence shown here is derived from an EMBL/GenBank/DDBJ whole genome shotgun (WGS) entry which is preliminary data.</text>
</comment>
<keyword evidence="1" id="KW-0472">Membrane</keyword>
<organism evidence="2 3">
    <name type="scientific">Parabacteroides faecis</name>
    <dbReference type="NCBI Taxonomy" id="1217282"/>
    <lineage>
        <taxon>Bacteria</taxon>
        <taxon>Pseudomonadati</taxon>
        <taxon>Bacteroidota</taxon>
        <taxon>Bacteroidia</taxon>
        <taxon>Bacteroidales</taxon>
        <taxon>Tannerellaceae</taxon>
        <taxon>Parabacteroides</taxon>
    </lineage>
</organism>
<keyword evidence="1" id="KW-0812">Transmembrane</keyword>
<keyword evidence="3" id="KW-1185">Reference proteome</keyword>
<sequence length="34" mass="4122">MNIITKIKKEGRLLWLLSQLAVFILFYYFLFVSL</sequence>
<accession>A0ABR6KL17</accession>
<protein>
    <submittedName>
        <fullName evidence="2">Uncharacterized protein</fullName>
    </submittedName>
</protein>
<proteinExistence type="predicted"/>
<evidence type="ECO:0000256" key="1">
    <source>
        <dbReference type="SAM" id="Phobius"/>
    </source>
</evidence>
<reference evidence="2 3" key="1">
    <citation type="submission" date="2020-08" db="EMBL/GenBank/DDBJ databases">
        <title>Genomic Encyclopedia of Type Strains, Phase IV (KMG-IV): sequencing the most valuable type-strain genomes for metagenomic binning, comparative biology and taxonomic classification.</title>
        <authorList>
            <person name="Goeker M."/>
        </authorList>
    </citation>
    <scope>NUCLEOTIDE SEQUENCE [LARGE SCALE GENOMIC DNA]</scope>
    <source>
        <strain evidence="2 3">DSM 102983</strain>
    </source>
</reference>
<dbReference type="EMBL" id="JACHOC010000002">
    <property type="protein sequence ID" value="MBB4621509.1"/>
    <property type="molecule type" value="Genomic_DNA"/>
</dbReference>
<feature type="transmembrane region" description="Helical" evidence="1">
    <location>
        <begin position="12"/>
        <end position="31"/>
    </location>
</feature>
<evidence type="ECO:0000313" key="2">
    <source>
        <dbReference type="EMBL" id="MBB4621509.1"/>
    </source>
</evidence>
<dbReference type="Proteomes" id="UP000533637">
    <property type="component" value="Unassembled WGS sequence"/>
</dbReference>
<keyword evidence="1" id="KW-1133">Transmembrane helix</keyword>
<evidence type="ECO:0000313" key="3">
    <source>
        <dbReference type="Proteomes" id="UP000533637"/>
    </source>
</evidence>
<name>A0ABR6KL17_9BACT</name>